<protein>
    <submittedName>
        <fullName evidence="1">Uncharacterized protein</fullName>
    </submittedName>
</protein>
<evidence type="ECO:0000313" key="2">
    <source>
        <dbReference type="Proteomes" id="UP000317650"/>
    </source>
</evidence>
<gene>
    <name evidence="1" type="ORF">C4D60_Mb08t06440</name>
</gene>
<dbReference type="EMBL" id="PYDT01000002">
    <property type="protein sequence ID" value="THU68683.1"/>
    <property type="molecule type" value="Genomic_DNA"/>
</dbReference>
<reference evidence="1 2" key="1">
    <citation type="journal article" date="2019" name="Nat. Plants">
        <title>Genome sequencing of Musa balbisiana reveals subgenome evolution and function divergence in polyploid bananas.</title>
        <authorList>
            <person name="Yao X."/>
        </authorList>
    </citation>
    <scope>NUCLEOTIDE SEQUENCE [LARGE SCALE GENOMIC DNA]</scope>
    <source>
        <strain evidence="2">cv. DH-PKW</strain>
        <tissue evidence="1">Leaves</tissue>
    </source>
</reference>
<comment type="caution">
    <text evidence="1">The sequence shown here is derived from an EMBL/GenBank/DDBJ whole genome shotgun (WGS) entry which is preliminary data.</text>
</comment>
<keyword evidence="2" id="KW-1185">Reference proteome</keyword>
<dbReference type="Proteomes" id="UP000317650">
    <property type="component" value="Chromosome 8"/>
</dbReference>
<name>A0A4S8K1V9_MUSBA</name>
<sequence length="207" mass="22315">MAGGLMRVHVDGVEMRTCRETPTAMHKYSTSNTQSSPPSSILPLGKAIRFGNTGSHRLSDGDRPRLMVSLRHPPNAHVGSTGELIPAVPSSSSLAMTRSARSYRKGAGAGAGAGAAPAITRLGADTPGWWACHLLLFVHSSRRVPTTSLSYSSSGTLSLSLSPHPDHLLVVDVRWCSDGGDEEARWIGIDGRQCRFWRHLRGRRQVQ</sequence>
<dbReference type="AlphaFoldDB" id="A0A4S8K1V9"/>
<evidence type="ECO:0000313" key="1">
    <source>
        <dbReference type="EMBL" id="THU68683.1"/>
    </source>
</evidence>
<proteinExistence type="predicted"/>
<accession>A0A4S8K1V9</accession>
<organism evidence="1 2">
    <name type="scientific">Musa balbisiana</name>
    <name type="common">Banana</name>
    <dbReference type="NCBI Taxonomy" id="52838"/>
    <lineage>
        <taxon>Eukaryota</taxon>
        <taxon>Viridiplantae</taxon>
        <taxon>Streptophyta</taxon>
        <taxon>Embryophyta</taxon>
        <taxon>Tracheophyta</taxon>
        <taxon>Spermatophyta</taxon>
        <taxon>Magnoliopsida</taxon>
        <taxon>Liliopsida</taxon>
        <taxon>Zingiberales</taxon>
        <taxon>Musaceae</taxon>
        <taxon>Musa</taxon>
    </lineage>
</organism>